<name>A0AA40F412_9PEZI</name>
<comment type="similarity">
    <text evidence="1">Belongs to the short-chain dehydrogenases/reductases (SDR) family.</text>
</comment>
<evidence type="ECO:0000313" key="4">
    <source>
        <dbReference type="Proteomes" id="UP001172155"/>
    </source>
</evidence>
<dbReference type="Gene3D" id="3.40.50.720">
    <property type="entry name" value="NAD(P)-binding Rossmann-like Domain"/>
    <property type="match status" value="1"/>
</dbReference>
<dbReference type="InterPro" id="IPR036291">
    <property type="entry name" value="NAD(P)-bd_dom_sf"/>
</dbReference>
<protein>
    <recommendedName>
        <fullName evidence="5">NAD(P)-binding protein</fullName>
    </recommendedName>
</protein>
<dbReference type="PANTHER" id="PTHR42760:SF37">
    <property type="entry name" value="CLAVALDEHYDE DEHYDROGENASE"/>
    <property type="match status" value="1"/>
</dbReference>
<dbReference type="Pfam" id="PF00106">
    <property type="entry name" value="adh_short"/>
    <property type="match status" value="1"/>
</dbReference>
<dbReference type="GO" id="GO:0016616">
    <property type="term" value="F:oxidoreductase activity, acting on the CH-OH group of donors, NAD or NADP as acceptor"/>
    <property type="evidence" value="ECO:0007669"/>
    <property type="project" value="TreeGrafter"/>
</dbReference>
<sequence length="303" mass="32372">MDPSTLPVDIFVTSLQFTKNTYQDIYPAIDPTLPSLSLAGKVVIVTGASRGIGGHGIVPAIAKAGAKGLVLVGTNHDLLVANEAKVREINPAIKTLSVATEISDPKAVANLFAQIASTFGHADVLVHSAAIGVGNGKFHEEEPATWWKNFEVNIMGTFNLAQSFIKSLPSPTTPATFINLTTGGAWGIYPYMLSGYNISKLGALQLGSWVAAVYPNITVINLHPGLVETEMHDPNFARFNKDTPELVGGTVVWLASEKAKFLTGRTVCANWSVDDLVERKDEIVAGNLLTIGLQGKFGKDQFE</sequence>
<keyword evidence="2" id="KW-0560">Oxidoreductase</keyword>
<dbReference type="Proteomes" id="UP001172155">
    <property type="component" value="Unassembled WGS sequence"/>
</dbReference>
<dbReference type="PANTHER" id="PTHR42760">
    <property type="entry name" value="SHORT-CHAIN DEHYDROGENASES/REDUCTASES FAMILY MEMBER"/>
    <property type="match status" value="1"/>
</dbReference>
<dbReference type="AlphaFoldDB" id="A0AA40F412"/>
<reference evidence="3" key="1">
    <citation type="submission" date="2023-06" db="EMBL/GenBank/DDBJ databases">
        <title>Genome-scale phylogeny and comparative genomics of the fungal order Sordariales.</title>
        <authorList>
            <consortium name="Lawrence Berkeley National Laboratory"/>
            <person name="Hensen N."/>
            <person name="Bonometti L."/>
            <person name="Westerberg I."/>
            <person name="Brannstrom I.O."/>
            <person name="Guillou S."/>
            <person name="Cros-Aarteil S."/>
            <person name="Calhoun S."/>
            <person name="Haridas S."/>
            <person name="Kuo A."/>
            <person name="Mondo S."/>
            <person name="Pangilinan J."/>
            <person name="Riley R."/>
            <person name="LaButti K."/>
            <person name="Andreopoulos B."/>
            <person name="Lipzen A."/>
            <person name="Chen C."/>
            <person name="Yanf M."/>
            <person name="Daum C."/>
            <person name="Ng V."/>
            <person name="Clum A."/>
            <person name="Steindorff A."/>
            <person name="Ohm R."/>
            <person name="Martin F."/>
            <person name="Silar P."/>
            <person name="Natvig D."/>
            <person name="Lalanne C."/>
            <person name="Gautier V."/>
            <person name="Ament-velasquez S.L."/>
            <person name="Kruys A."/>
            <person name="Hutchinson M.I."/>
            <person name="Powell A.J."/>
            <person name="Barry K."/>
            <person name="Miller A.N."/>
            <person name="Grigoriev I.V."/>
            <person name="Debuchy R."/>
            <person name="Gladieux P."/>
            <person name="Thoren M.H."/>
            <person name="Johannesson H."/>
        </authorList>
    </citation>
    <scope>NUCLEOTIDE SEQUENCE</scope>
    <source>
        <strain evidence="3">SMH3187-1</strain>
    </source>
</reference>
<dbReference type="EMBL" id="JAUKUD010000003">
    <property type="protein sequence ID" value="KAK0750621.1"/>
    <property type="molecule type" value="Genomic_DNA"/>
</dbReference>
<evidence type="ECO:0000256" key="2">
    <source>
        <dbReference type="ARBA" id="ARBA00023002"/>
    </source>
</evidence>
<dbReference type="SUPFAM" id="SSF51735">
    <property type="entry name" value="NAD(P)-binding Rossmann-fold domains"/>
    <property type="match status" value="1"/>
</dbReference>
<evidence type="ECO:0008006" key="5">
    <source>
        <dbReference type="Google" id="ProtNLM"/>
    </source>
</evidence>
<dbReference type="CDD" id="cd05233">
    <property type="entry name" value="SDR_c"/>
    <property type="match status" value="1"/>
</dbReference>
<evidence type="ECO:0000256" key="1">
    <source>
        <dbReference type="ARBA" id="ARBA00006484"/>
    </source>
</evidence>
<organism evidence="3 4">
    <name type="scientific">Schizothecium vesticola</name>
    <dbReference type="NCBI Taxonomy" id="314040"/>
    <lineage>
        <taxon>Eukaryota</taxon>
        <taxon>Fungi</taxon>
        <taxon>Dikarya</taxon>
        <taxon>Ascomycota</taxon>
        <taxon>Pezizomycotina</taxon>
        <taxon>Sordariomycetes</taxon>
        <taxon>Sordariomycetidae</taxon>
        <taxon>Sordariales</taxon>
        <taxon>Schizotheciaceae</taxon>
        <taxon>Schizothecium</taxon>
    </lineage>
</organism>
<keyword evidence="4" id="KW-1185">Reference proteome</keyword>
<gene>
    <name evidence="3" type="ORF">B0T18DRAFT_390009</name>
</gene>
<dbReference type="PRINTS" id="PR00081">
    <property type="entry name" value="GDHRDH"/>
</dbReference>
<evidence type="ECO:0000313" key="3">
    <source>
        <dbReference type="EMBL" id="KAK0750621.1"/>
    </source>
</evidence>
<dbReference type="InterPro" id="IPR002347">
    <property type="entry name" value="SDR_fam"/>
</dbReference>
<proteinExistence type="inferred from homology"/>
<comment type="caution">
    <text evidence="3">The sequence shown here is derived from an EMBL/GenBank/DDBJ whole genome shotgun (WGS) entry which is preliminary data.</text>
</comment>
<accession>A0AA40F412</accession>